<proteinExistence type="predicted"/>
<protein>
    <submittedName>
        <fullName evidence="2">Uncharacterized protein</fullName>
    </submittedName>
</protein>
<keyword evidence="3" id="KW-1185">Reference proteome</keyword>
<accession>A0AAV7RCZ8</accession>
<gene>
    <name evidence="2" type="ORF">NDU88_002761</name>
</gene>
<feature type="compositionally biased region" description="Basic and acidic residues" evidence="1">
    <location>
        <begin position="74"/>
        <end position="86"/>
    </location>
</feature>
<sequence length="131" mass="14932">MPKRRPRLSGRWRGRLSCEHTRQEVTISTGTDDDTAPWQRSEDRDSTRYVGPQRSVRGWAVGLGPHRRTVTSAHKVDNSSPRRDYSTRMTEPRPPPGEDRKGESVSTCPQCPVEIRTVGQPGKWDCHPLEE</sequence>
<evidence type="ECO:0000256" key="1">
    <source>
        <dbReference type="SAM" id="MobiDB-lite"/>
    </source>
</evidence>
<organism evidence="2 3">
    <name type="scientific">Pleurodeles waltl</name>
    <name type="common">Iberian ribbed newt</name>
    <dbReference type="NCBI Taxonomy" id="8319"/>
    <lineage>
        <taxon>Eukaryota</taxon>
        <taxon>Metazoa</taxon>
        <taxon>Chordata</taxon>
        <taxon>Craniata</taxon>
        <taxon>Vertebrata</taxon>
        <taxon>Euteleostomi</taxon>
        <taxon>Amphibia</taxon>
        <taxon>Batrachia</taxon>
        <taxon>Caudata</taxon>
        <taxon>Salamandroidea</taxon>
        <taxon>Salamandridae</taxon>
        <taxon>Pleurodelinae</taxon>
        <taxon>Pleurodeles</taxon>
    </lineage>
</organism>
<name>A0AAV7RCZ8_PLEWA</name>
<dbReference type="AlphaFoldDB" id="A0AAV7RCZ8"/>
<comment type="caution">
    <text evidence="2">The sequence shown here is derived from an EMBL/GenBank/DDBJ whole genome shotgun (WGS) entry which is preliminary data.</text>
</comment>
<evidence type="ECO:0000313" key="3">
    <source>
        <dbReference type="Proteomes" id="UP001066276"/>
    </source>
</evidence>
<reference evidence="2" key="1">
    <citation type="journal article" date="2022" name="bioRxiv">
        <title>Sequencing and chromosome-scale assembly of the giantPleurodeles waltlgenome.</title>
        <authorList>
            <person name="Brown T."/>
            <person name="Elewa A."/>
            <person name="Iarovenko S."/>
            <person name="Subramanian E."/>
            <person name="Araus A.J."/>
            <person name="Petzold A."/>
            <person name="Susuki M."/>
            <person name="Suzuki K.-i.T."/>
            <person name="Hayashi T."/>
            <person name="Toyoda A."/>
            <person name="Oliveira C."/>
            <person name="Osipova E."/>
            <person name="Leigh N.D."/>
            <person name="Simon A."/>
            <person name="Yun M.H."/>
        </authorList>
    </citation>
    <scope>NUCLEOTIDE SEQUENCE</scope>
    <source>
        <strain evidence="2">20211129_DDA</strain>
        <tissue evidence="2">Liver</tissue>
    </source>
</reference>
<dbReference type="Proteomes" id="UP001066276">
    <property type="component" value="Chromosome 5"/>
</dbReference>
<feature type="region of interest" description="Disordered" evidence="1">
    <location>
        <begin position="1"/>
        <end position="108"/>
    </location>
</feature>
<feature type="compositionally biased region" description="Basic residues" evidence="1">
    <location>
        <begin position="1"/>
        <end position="14"/>
    </location>
</feature>
<dbReference type="EMBL" id="JANPWB010000009">
    <property type="protein sequence ID" value="KAJ1149963.1"/>
    <property type="molecule type" value="Genomic_DNA"/>
</dbReference>
<evidence type="ECO:0000313" key="2">
    <source>
        <dbReference type="EMBL" id="KAJ1149963.1"/>
    </source>
</evidence>